<protein>
    <recommendedName>
        <fullName evidence="5">Lipoprotein</fullName>
    </recommendedName>
</protein>
<dbReference type="Gene3D" id="2.50.20.20">
    <property type="match status" value="1"/>
</dbReference>
<dbReference type="AlphaFoldDB" id="A0A7Y9ZFE2"/>
<proteinExistence type="predicted"/>
<gene>
    <name evidence="3" type="ORF">BJ993_001502</name>
</gene>
<dbReference type="RefSeq" id="WP_179648279.1">
    <property type="nucleotide sequence ID" value="NZ_JACBZM010000001.1"/>
</dbReference>
<keyword evidence="2" id="KW-0732">Signal</keyword>
<feature type="compositionally biased region" description="Basic and acidic residues" evidence="1">
    <location>
        <begin position="23"/>
        <end position="37"/>
    </location>
</feature>
<dbReference type="Proteomes" id="UP000562045">
    <property type="component" value="Unassembled WGS sequence"/>
</dbReference>
<feature type="region of interest" description="Disordered" evidence="1">
    <location>
        <begin position="23"/>
        <end position="49"/>
    </location>
</feature>
<organism evidence="3 4">
    <name type="scientific">Nocardioides aromaticivorans</name>
    <dbReference type="NCBI Taxonomy" id="200618"/>
    <lineage>
        <taxon>Bacteria</taxon>
        <taxon>Bacillati</taxon>
        <taxon>Actinomycetota</taxon>
        <taxon>Actinomycetes</taxon>
        <taxon>Propionibacteriales</taxon>
        <taxon>Nocardioidaceae</taxon>
        <taxon>Nocardioides</taxon>
    </lineage>
</organism>
<evidence type="ECO:0000313" key="4">
    <source>
        <dbReference type="Proteomes" id="UP000562045"/>
    </source>
</evidence>
<evidence type="ECO:0000256" key="1">
    <source>
        <dbReference type="SAM" id="MobiDB-lite"/>
    </source>
</evidence>
<dbReference type="PROSITE" id="PS51257">
    <property type="entry name" value="PROKAR_LIPOPROTEIN"/>
    <property type="match status" value="1"/>
</dbReference>
<feature type="chain" id="PRO_5039422001" description="Lipoprotein" evidence="2">
    <location>
        <begin position="22"/>
        <end position="250"/>
    </location>
</feature>
<reference evidence="3 4" key="1">
    <citation type="submission" date="2020-07" db="EMBL/GenBank/DDBJ databases">
        <title>Sequencing the genomes of 1000 actinobacteria strains.</title>
        <authorList>
            <person name="Klenk H.-P."/>
        </authorList>
    </citation>
    <scope>NUCLEOTIDE SEQUENCE [LARGE SCALE GENOMIC DNA]</scope>
    <source>
        <strain evidence="3 4">DSM 15131</strain>
    </source>
</reference>
<evidence type="ECO:0000313" key="3">
    <source>
        <dbReference type="EMBL" id="NYI44422.1"/>
    </source>
</evidence>
<name>A0A7Y9ZFE2_9ACTN</name>
<comment type="caution">
    <text evidence="3">The sequence shown here is derived from an EMBL/GenBank/DDBJ whole genome shotgun (WGS) entry which is preliminary data.</text>
</comment>
<evidence type="ECO:0008006" key="5">
    <source>
        <dbReference type="Google" id="ProtNLM"/>
    </source>
</evidence>
<sequence length="250" mass="26369">MRPALSIALLPLLALGLAACGDDDSKGSDSAGDDKSSESSQTSNYEDTPVDQIGEDVEAAMKALETVHLAGNIVDDEGQKILMDVTVSRGGDCEGTMQIEGVGSMDIIAVEGVSYFKADDAFWKSQGGEQASVITGLIGDKWTTDSSDPEGFAELCDLDELLSDLNSDDIAGDDSKVTGTQDVSGKETVTIAFTSDDGNQGTAYVAAEDPHYFVRFDVPEEGAMGFSRFDEPLEVEKPAAGEIFDLAKLN</sequence>
<dbReference type="EMBL" id="JACBZM010000001">
    <property type="protein sequence ID" value="NYI44422.1"/>
    <property type="molecule type" value="Genomic_DNA"/>
</dbReference>
<feature type="signal peptide" evidence="2">
    <location>
        <begin position="1"/>
        <end position="21"/>
    </location>
</feature>
<evidence type="ECO:0000256" key="2">
    <source>
        <dbReference type="SAM" id="SignalP"/>
    </source>
</evidence>
<accession>A0A7Y9ZFE2</accession>